<keyword evidence="3" id="KW-0804">Transcription</keyword>
<dbReference type="PROSITE" id="PS50043">
    <property type="entry name" value="HTH_LUXR_2"/>
    <property type="match status" value="1"/>
</dbReference>
<dbReference type="GO" id="GO:0003677">
    <property type="term" value="F:DNA binding"/>
    <property type="evidence" value="ECO:0007669"/>
    <property type="project" value="UniProtKB-KW"/>
</dbReference>
<dbReference type="SMART" id="SM00421">
    <property type="entry name" value="HTH_LUXR"/>
    <property type="match status" value="1"/>
</dbReference>
<organism evidence="5 6">
    <name type="scientific">Nitrosomonas oligotropha</name>
    <dbReference type="NCBI Taxonomy" id="42354"/>
    <lineage>
        <taxon>Bacteria</taxon>
        <taxon>Pseudomonadati</taxon>
        <taxon>Pseudomonadota</taxon>
        <taxon>Betaproteobacteria</taxon>
        <taxon>Nitrosomonadales</taxon>
        <taxon>Nitrosomonadaceae</taxon>
        <taxon>Nitrosomonas</taxon>
    </lineage>
</organism>
<evidence type="ECO:0000313" key="6">
    <source>
        <dbReference type="Proteomes" id="UP000321055"/>
    </source>
</evidence>
<proteinExistence type="predicted"/>
<dbReference type="InterPro" id="IPR000792">
    <property type="entry name" value="Tscrpt_reg_LuxR_C"/>
</dbReference>
<evidence type="ECO:0000256" key="3">
    <source>
        <dbReference type="ARBA" id="ARBA00023163"/>
    </source>
</evidence>
<evidence type="ECO:0000256" key="1">
    <source>
        <dbReference type="ARBA" id="ARBA00023015"/>
    </source>
</evidence>
<sequence length="279" mass="31455">MHFLPSVFDGNLEHYFSVIRGGIAVRSHYDLLNWLQGEMQRYLPHKIMLAVWVDGDANRVEYDVVSTLPGVRTGSIHAEKLFSLQRELYSVWLELGHVPYRRSLGARNFRTGNCSPSCLTGAVFRGMRSLLVHGVSDERTGQDCLYIIFNSQDSFDDTALGVMENLLPYLDTALRRITPLNHQHQVVLSSADLPYSRKNYGLSAREAEIMNWVRLGKTNAEIATILDISACTVKNHLQAVFRKLDVYNRVQAIAKVGAVANIAHPVNFPPVCRAIKQLF</sequence>
<dbReference type="AlphaFoldDB" id="A0A5C7W2B8"/>
<keyword evidence="1" id="KW-0805">Transcription regulation</keyword>
<gene>
    <name evidence="5" type="primary">epsA</name>
    <name evidence="5" type="ORF">E6Q60_01080</name>
</gene>
<dbReference type="Pfam" id="PF00196">
    <property type="entry name" value="GerE"/>
    <property type="match status" value="1"/>
</dbReference>
<dbReference type="InterPro" id="IPR016032">
    <property type="entry name" value="Sig_transdc_resp-reg_C-effctor"/>
</dbReference>
<evidence type="ECO:0000256" key="2">
    <source>
        <dbReference type="ARBA" id="ARBA00023125"/>
    </source>
</evidence>
<dbReference type="SUPFAM" id="SSF46894">
    <property type="entry name" value="C-terminal effector domain of the bipartite response regulators"/>
    <property type="match status" value="1"/>
</dbReference>
<comment type="caution">
    <text evidence="5">The sequence shown here is derived from an EMBL/GenBank/DDBJ whole genome shotgun (WGS) entry which is preliminary data.</text>
</comment>
<dbReference type="PANTHER" id="PTHR44688">
    <property type="entry name" value="DNA-BINDING TRANSCRIPTIONAL ACTIVATOR DEVR_DOSR"/>
    <property type="match status" value="1"/>
</dbReference>
<dbReference type="InterPro" id="IPR036388">
    <property type="entry name" value="WH-like_DNA-bd_sf"/>
</dbReference>
<dbReference type="NCBIfam" id="TIGR03020">
    <property type="entry name" value="EpsA"/>
    <property type="match status" value="1"/>
</dbReference>
<accession>A0A5C7W2B8</accession>
<dbReference type="InterPro" id="IPR017470">
    <property type="entry name" value="Tscrpt_reg_EpsA"/>
</dbReference>
<dbReference type="EMBL" id="SSFX01000012">
    <property type="protein sequence ID" value="TXI30594.1"/>
    <property type="molecule type" value="Genomic_DNA"/>
</dbReference>
<evidence type="ECO:0000313" key="5">
    <source>
        <dbReference type="EMBL" id="TXI30594.1"/>
    </source>
</evidence>
<name>A0A5C7W2B8_9PROT</name>
<feature type="domain" description="HTH luxR-type" evidence="4">
    <location>
        <begin position="195"/>
        <end position="260"/>
    </location>
</feature>
<dbReference type="PRINTS" id="PR00038">
    <property type="entry name" value="HTHLUXR"/>
</dbReference>
<dbReference type="Gene3D" id="1.10.10.10">
    <property type="entry name" value="Winged helix-like DNA-binding domain superfamily/Winged helix DNA-binding domain"/>
    <property type="match status" value="1"/>
</dbReference>
<keyword evidence="2" id="KW-0238">DNA-binding</keyword>
<protein>
    <submittedName>
        <fullName evidence="5">Transcriptional regulator EpsA</fullName>
    </submittedName>
</protein>
<dbReference type="Proteomes" id="UP000321055">
    <property type="component" value="Unassembled WGS sequence"/>
</dbReference>
<evidence type="ECO:0000259" key="4">
    <source>
        <dbReference type="PROSITE" id="PS50043"/>
    </source>
</evidence>
<dbReference type="PROSITE" id="PS00622">
    <property type="entry name" value="HTH_LUXR_1"/>
    <property type="match status" value="1"/>
</dbReference>
<reference evidence="5 6" key="1">
    <citation type="submission" date="2018-09" db="EMBL/GenBank/DDBJ databases">
        <title>Metagenome Assembled Genomes from an Advanced Water Purification Facility.</title>
        <authorList>
            <person name="Stamps B.W."/>
            <person name="Spear J.R."/>
        </authorList>
    </citation>
    <scope>NUCLEOTIDE SEQUENCE [LARGE SCALE GENOMIC DNA]</scope>
    <source>
        <strain evidence="5">Bin_54_1</strain>
    </source>
</reference>
<dbReference type="PANTHER" id="PTHR44688:SF16">
    <property type="entry name" value="DNA-BINDING TRANSCRIPTIONAL ACTIVATOR DEVR_DOSR"/>
    <property type="match status" value="1"/>
</dbReference>
<dbReference type="GO" id="GO:0006355">
    <property type="term" value="P:regulation of DNA-templated transcription"/>
    <property type="evidence" value="ECO:0007669"/>
    <property type="project" value="InterPro"/>
</dbReference>
<dbReference type="CDD" id="cd06170">
    <property type="entry name" value="LuxR_C_like"/>
    <property type="match status" value="1"/>
</dbReference>